<dbReference type="SUPFAM" id="SSF55200">
    <property type="entry name" value="Translation initiation factor IF3, C-terminal domain"/>
    <property type="match status" value="1"/>
</dbReference>
<feature type="domain" description="Translation initiation factor 3 C-terminal" evidence="4">
    <location>
        <begin position="141"/>
        <end position="227"/>
    </location>
</feature>
<dbReference type="InterPro" id="IPR036788">
    <property type="entry name" value="T_IF-3_C_sf"/>
</dbReference>
<dbReference type="GO" id="GO:0005739">
    <property type="term" value="C:mitochondrion"/>
    <property type="evidence" value="ECO:0007669"/>
    <property type="project" value="TreeGrafter"/>
</dbReference>
<organism evidence="6 7">
    <name type="scientific">Penicillium oxalicum (strain 114-2 / CGMCC 5302)</name>
    <name type="common">Penicillium decumbens</name>
    <dbReference type="NCBI Taxonomy" id="933388"/>
    <lineage>
        <taxon>Eukaryota</taxon>
        <taxon>Fungi</taxon>
        <taxon>Dikarya</taxon>
        <taxon>Ascomycota</taxon>
        <taxon>Pezizomycotina</taxon>
        <taxon>Eurotiomycetes</taxon>
        <taxon>Eurotiomycetidae</taxon>
        <taxon>Eurotiales</taxon>
        <taxon>Aspergillaceae</taxon>
        <taxon>Penicillium</taxon>
    </lineage>
</organism>
<dbReference type="Proteomes" id="UP000019376">
    <property type="component" value="Unassembled WGS sequence"/>
</dbReference>
<keyword evidence="3" id="KW-0648">Protein biosynthesis</keyword>
<dbReference type="InterPro" id="IPR019815">
    <property type="entry name" value="Translation_initiation_fac_3_C"/>
</dbReference>
<dbReference type="SUPFAM" id="SSF54364">
    <property type="entry name" value="Translation initiation factor IF3, N-terminal domain"/>
    <property type="match status" value="1"/>
</dbReference>
<evidence type="ECO:0000259" key="4">
    <source>
        <dbReference type="Pfam" id="PF00707"/>
    </source>
</evidence>
<dbReference type="PANTHER" id="PTHR10938">
    <property type="entry name" value="TRANSLATION INITIATION FACTOR IF-3"/>
    <property type="match status" value="1"/>
</dbReference>
<evidence type="ECO:0000259" key="5">
    <source>
        <dbReference type="Pfam" id="PF05198"/>
    </source>
</evidence>
<dbReference type="PhylomeDB" id="S8AJ40"/>
<dbReference type="eggNOG" id="ENOG502QWD8">
    <property type="taxonomic scope" value="Eukaryota"/>
</dbReference>
<comment type="similarity">
    <text evidence="1">Belongs to the IF-3 family.</text>
</comment>
<dbReference type="InterPro" id="IPR001288">
    <property type="entry name" value="Translation_initiation_fac_3"/>
</dbReference>
<evidence type="ECO:0000313" key="6">
    <source>
        <dbReference type="EMBL" id="EPS25788.1"/>
    </source>
</evidence>
<dbReference type="Gene3D" id="3.30.110.10">
    <property type="entry name" value="Translation initiation factor 3 (IF-3), C-terminal domain"/>
    <property type="match status" value="1"/>
</dbReference>
<evidence type="ECO:0000313" key="7">
    <source>
        <dbReference type="Proteomes" id="UP000019376"/>
    </source>
</evidence>
<name>S8AJ40_PENO1</name>
<evidence type="ECO:0000256" key="2">
    <source>
        <dbReference type="ARBA" id="ARBA00022540"/>
    </source>
</evidence>
<dbReference type="Pfam" id="PF05198">
    <property type="entry name" value="IF3_N"/>
    <property type="match status" value="1"/>
</dbReference>
<accession>S8AJ40</accession>
<dbReference type="OrthoDB" id="21573at2759"/>
<evidence type="ECO:0000256" key="3">
    <source>
        <dbReference type="ARBA" id="ARBA00022917"/>
    </source>
</evidence>
<dbReference type="Pfam" id="PF00707">
    <property type="entry name" value="IF3_C"/>
    <property type="match status" value="1"/>
</dbReference>
<dbReference type="AlphaFoldDB" id="S8AJ40"/>
<evidence type="ECO:0008006" key="8">
    <source>
        <dbReference type="Google" id="ProtNLM"/>
    </source>
</evidence>
<dbReference type="InterPro" id="IPR036787">
    <property type="entry name" value="T_IF-3_N_sf"/>
</dbReference>
<feature type="domain" description="Translation initiation factor 3 N-terminal" evidence="5">
    <location>
        <begin position="67"/>
        <end position="135"/>
    </location>
</feature>
<sequence>MNHMRGLVSPAQALRQIFFNSPHVSRSALVRTQISSSCFESRNFSQSPALTRPVVRTPNAPTVIKDEAIGTRLVQLVDEEQNLMPPKRLAEVLDSFDRSKFFLLQVSPGDENRPPVCKILNKMEAKQHEKAKAKSAKAQKVQTKQIELNWAIDAHDLSHRLKQLTNFLEKGRKVEVVMKRKRSKRPPTVDEIKHVMQTVLDTTREAGATQVKAMEGEPGKQVIMTVKKESS</sequence>
<evidence type="ECO:0000256" key="1">
    <source>
        <dbReference type="ARBA" id="ARBA00005439"/>
    </source>
</evidence>
<dbReference type="GO" id="GO:0032790">
    <property type="term" value="P:ribosome disassembly"/>
    <property type="evidence" value="ECO:0007669"/>
    <property type="project" value="TreeGrafter"/>
</dbReference>
<protein>
    <recommendedName>
        <fullName evidence="8">Translation initiation factor 3 N-terminal domain-containing protein</fullName>
    </recommendedName>
</protein>
<dbReference type="Gene3D" id="3.10.20.80">
    <property type="entry name" value="Translation initiation factor 3 (IF-3), N-terminal domain"/>
    <property type="match status" value="1"/>
</dbReference>
<reference evidence="6 7" key="1">
    <citation type="journal article" date="2013" name="PLoS ONE">
        <title>Genomic and secretomic analyses reveal unique features of the lignocellulolytic enzyme system of Penicillium decumbens.</title>
        <authorList>
            <person name="Liu G."/>
            <person name="Zhang L."/>
            <person name="Wei X."/>
            <person name="Zou G."/>
            <person name="Qin Y."/>
            <person name="Ma L."/>
            <person name="Li J."/>
            <person name="Zheng H."/>
            <person name="Wang S."/>
            <person name="Wang C."/>
            <person name="Xun L."/>
            <person name="Zhao G.-P."/>
            <person name="Zhou Z."/>
            <person name="Qu Y."/>
        </authorList>
    </citation>
    <scope>NUCLEOTIDE SEQUENCE [LARGE SCALE GENOMIC DNA]</scope>
    <source>
        <strain evidence="7">114-2 / CGMCC 5302</strain>
    </source>
</reference>
<dbReference type="GO" id="GO:0070124">
    <property type="term" value="P:mitochondrial translational initiation"/>
    <property type="evidence" value="ECO:0007669"/>
    <property type="project" value="TreeGrafter"/>
</dbReference>
<dbReference type="GO" id="GO:0043022">
    <property type="term" value="F:ribosome binding"/>
    <property type="evidence" value="ECO:0007669"/>
    <property type="project" value="TreeGrafter"/>
</dbReference>
<dbReference type="GO" id="GO:0003743">
    <property type="term" value="F:translation initiation factor activity"/>
    <property type="evidence" value="ECO:0007669"/>
    <property type="project" value="UniProtKB-KW"/>
</dbReference>
<dbReference type="InterPro" id="IPR019814">
    <property type="entry name" value="Translation_initiation_fac_3_N"/>
</dbReference>
<keyword evidence="2" id="KW-0396">Initiation factor</keyword>
<dbReference type="HOGENOM" id="CLU_062478_1_0_1"/>
<keyword evidence="7" id="KW-1185">Reference proteome</keyword>
<gene>
    <name evidence="6" type="ORF">PDE_00724</name>
</gene>
<dbReference type="STRING" id="933388.S8AJ40"/>
<proteinExistence type="inferred from homology"/>
<dbReference type="PANTHER" id="PTHR10938:SF0">
    <property type="entry name" value="TRANSLATION INITIATION FACTOR IF-3, MITOCHONDRIAL"/>
    <property type="match status" value="1"/>
</dbReference>
<dbReference type="EMBL" id="KB644408">
    <property type="protein sequence ID" value="EPS25788.1"/>
    <property type="molecule type" value="Genomic_DNA"/>
</dbReference>